<dbReference type="Gene3D" id="1.25.40.10">
    <property type="entry name" value="Tetratricopeptide repeat domain"/>
    <property type="match status" value="1"/>
</dbReference>
<dbReference type="SMART" id="SM00028">
    <property type="entry name" value="TPR"/>
    <property type="match status" value="3"/>
</dbReference>
<evidence type="ECO:0000313" key="3">
    <source>
        <dbReference type="Proteomes" id="UP001589798"/>
    </source>
</evidence>
<dbReference type="InterPro" id="IPR027417">
    <property type="entry name" value="P-loop_NTPase"/>
</dbReference>
<organism evidence="2 3">
    <name type="scientific">Novosphingobium soli</name>
    <dbReference type="NCBI Taxonomy" id="574956"/>
    <lineage>
        <taxon>Bacteria</taxon>
        <taxon>Pseudomonadati</taxon>
        <taxon>Pseudomonadota</taxon>
        <taxon>Alphaproteobacteria</taxon>
        <taxon>Sphingomonadales</taxon>
        <taxon>Sphingomonadaceae</taxon>
        <taxon>Novosphingobium</taxon>
    </lineage>
</organism>
<dbReference type="SUPFAM" id="SSF52540">
    <property type="entry name" value="P-loop containing nucleoside triphosphate hydrolases"/>
    <property type="match status" value="1"/>
</dbReference>
<dbReference type="Pfam" id="PF14559">
    <property type="entry name" value="TPR_19"/>
    <property type="match status" value="1"/>
</dbReference>
<evidence type="ECO:0000256" key="1">
    <source>
        <dbReference type="ARBA" id="ARBA00022679"/>
    </source>
</evidence>
<protein>
    <submittedName>
        <fullName evidence="2">Sulfotransferase</fullName>
    </submittedName>
</protein>
<gene>
    <name evidence="2" type="ORF">ACFFJC_06640</name>
</gene>
<dbReference type="PANTHER" id="PTHR12788:SF10">
    <property type="entry name" value="PROTEIN-TYROSINE SULFOTRANSFERASE"/>
    <property type="match status" value="1"/>
</dbReference>
<reference evidence="2 3" key="1">
    <citation type="submission" date="2024-09" db="EMBL/GenBank/DDBJ databases">
        <authorList>
            <person name="Sun Q."/>
            <person name="Mori K."/>
        </authorList>
    </citation>
    <scope>NUCLEOTIDE SEQUENCE [LARGE SCALE GENOMIC DNA]</scope>
    <source>
        <strain evidence="2 3">CCM 7706</strain>
    </source>
</reference>
<keyword evidence="3" id="KW-1185">Reference proteome</keyword>
<dbReference type="EMBL" id="JBHLWK010000010">
    <property type="protein sequence ID" value="MFC0203946.1"/>
    <property type="molecule type" value="Genomic_DNA"/>
</dbReference>
<dbReference type="InterPro" id="IPR026634">
    <property type="entry name" value="TPST-like"/>
</dbReference>
<sequence>MMEQEARACLARGDLAGAVAAARRLTEVEPNRPEGYFLLGMAAAQAGHAAKAIPLIQAAVARGRQAEHLAQLARLLVLVRREDEAAVAAREALAASPRDPLTLDTIGCVLVRLGDHQGALAPFSAAVEGEPANLEFRYNLAAACGFTGDVARARAQYEAILARDPGNGRVHYALAILSRQAAGDHHVPRLEAALAGATRPDDALRIRYALAKELEDLGDTAGSLRHLTRANEAQKALLGYDFAQDAAIFDAIEALFGAGGARLAGGEAGGEGRRGEGRRGEAPIFVVGMPRTGTTLVDRILSSHPEVEAAGELQAMPLAVRQLAAPHLAGPPSRRVIDPETVAASAAIVPGDLGDAYLARARVHRSHGKPRFTDKLPANFLYVGHILRALPDARVVCLRRHPMDTLWSNYKNLFASQSAYYAYSYDLMDTARYYARFDRLVALWERLWPERVLQLSYEALVRDQEGQTQALLAHCGLEWDAACLSFHENRAAVATPSAAQVRRPMNADGVGKWRAHEAALAPARAWLQAQGIAVA</sequence>
<dbReference type="Gene3D" id="3.40.50.300">
    <property type="entry name" value="P-loop containing nucleotide triphosphate hydrolases"/>
    <property type="match status" value="1"/>
</dbReference>
<proteinExistence type="predicted"/>
<dbReference type="SUPFAM" id="SSF48452">
    <property type="entry name" value="TPR-like"/>
    <property type="match status" value="1"/>
</dbReference>
<dbReference type="RefSeq" id="WP_379487204.1">
    <property type="nucleotide sequence ID" value="NZ_JBHLWK010000010.1"/>
</dbReference>
<dbReference type="InterPro" id="IPR019734">
    <property type="entry name" value="TPR_rpt"/>
</dbReference>
<keyword evidence="1" id="KW-0808">Transferase</keyword>
<evidence type="ECO:0000313" key="2">
    <source>
        <dbReference type="EMBL" id="MFC0203946.1"/>
    </source>
</evidence>
<name>A0ABV6CWZ3_9SPHN</name>
<dbReference type="Proteomes" id="UP001589798">
    <property type="component" value="Unassembled WGS sequence"/>
</dbReference>
<comment type="caution">
    <text evidence="2">The sequence shown here is derived from an EMBL/GenBank/DDBJ whole genome shotgun (WGS) entry which is preliminary data.</text>
</comment>
<dbReference type="Pfam" id="PF13469">
    <property type="entry name" value="Sulfotransfer_3"/>
    <property type="match status" value="1"/>
</dbReference>
<dbReference type="PANTHER" id="PTHR12788">
    <property type="entry name" value="PROTEIN-TYROSINE SULFOTRANSFERASE 2"/>
    <property type="match status" value="1"/>
</dbReference>
<dbReference type="InterPro" id="IPR011990">
    <property type="entry name" value="TPR-like_helical_dom_sf"/>
</dbReference>
<accession>A0ABV6CWZ3</accession>